<dbReference type="EMBL" id="JACHXA010000008">
    <property type="protein sequence ID" value="MBB3066376.1"/>
    <property type="molecule type" value="Genomic_DNA"/>
</dbReference>
<dbReference type="AlphaFoldDB" id="A0A839SXX1"/>
<reference evidence="2 3" key="1">
    <citation type="submission" date="2020-08" db="EMBL/GenBank/DDBJ databases">
        <title>Genomic Encyclopedia of Type Strains, Phase III (KMG-III): the genomes of soil and plant-associated and newly described type strains.</title>
        <authorList>
            <person name="Whitman W."/>
        </authorList>
    </citation>
    <scope>NUCLEOTIDE SEQUENCE [LARGE SCALE GENOMIC DNA]</scope>
    <source>
        <strain evidence="2 3">CECT 8803</strain>
    </source>
</reference>
<evidence type="ECO:0000259" key="1">
    <source>
        <dbReference type="Pfam" id="PF00174"/>
    </source>
</evidence>
<dbReference type="Pfam" id="PF00174">
    <property type="entry name" value="Oxidored_molyb"/>
    <property type="match status" value="1"/>
</dbReference>
<proteinExistence type="predicted"/>
<dbReference type="Gene3D" id="3.90.420.10">
    <property type="entry name" value="Oxidoreductase, molybdopterin-binding domain"/>
    <property type="match status" value="1"/>
</dbReference>
<sequence>MTSSVIGPSNAAAQIAKPTGDTILEIDGAIGQGNDGDRAVFDLSMLESFPADIVRTMTPWTDGVQEFRGVRLVNLLQAVKARGTSVVLTALNEYSITLDLPRYLPYQPLIAYQHNGAEMPVSEKGPLWLVFPQDDNPAIDRADVHDLWVWQLYRITVR</sequence>
<name>A0A839SXX1_9PROT</name>
<accession>A0A839SXX1</accession>
<feature type="domain" description="Oxidoreductase molybdopterin-binding" evidence="1">
    <location>
        <begin position="62"/>
        <end position="133"/>
    </location>
</feature>
<dbReference type="InterPro" id="IPR036374">
    <property type="entry name" value="OxRdtase_Mopterin-bd_sf"/>
</dbReference>
<dbReference type="RefSeq" id="WP_183417196.1">
    <property type="nucleotide sequence ID" value="NZ_JACHXA010000008.1"/>
</dbReference>
<evidence type="ECO:0000313" key="2">
    <source>
        <dbReference type="EMBL" id="MBB3066376.1"/>
    </source>
</evidence>
<protein>
    <recommendedName>
        <fullName evidence="1">Oxidoreductase molybdopterin-binding domain-containing protein</fullName>
    </recommendedName>
</protein>
<organism evidence="2 3">
    <name type="scientific">Limibacillus halophilus</name>
    <dbReference type="NCBI Taxonomy" id="1579333"/>
    <lineage>
        <taxon>Bacteria</taxon>
        <taxon>Pseudomonadati</taxon>
        <taxon>Pseudomonadota</taxon>
        <taxon>Alphaproteobacteria</taxon>
        <taxon>Rhodospirillales</taxon>
        <taxon>Rhodovibrionaceae</taxon>
        <taxon>Limibacillus</taxon>
    </lineage>
</organism>
<evidence type="ECO:0000313" key="3">
    <source>
        <dbReference type="Proteomes" id="UP000581135"/>
    </source>
</evidence>
<dbReference type="Proteomes" id="UP000581135">
    <property type="component" value="Unassembled WGS sequence"/>
</dbReference>
<gene>
    <name evidence="2" type="ORF">FHR98_002682</name>
</gene>
<dbReference type="SUPFAM" id="SSF56524">
    <property type="entry name" value="Oxidoreductase molybdopterin-binding domain"/>
    <property type="match status" value="1"/>
</dbReference>
<comment type="caution">
    <text evidence="2">The sequence shown here is derived from an EMBL/GenBank/DDBJ whole genome shotgun (WGS) entry which is preliminary data.</text>
</comment>
<keyword evidence="3" id="KW-1185">Reference proteome</keyword>
<dbReference type="InterPro" id="IPR000572">
    <property type="entry name" value="OxRdtase_Mopterin-bd_dom"/>
</dbReference>